<evidence type="ECO:0000259" key="6">
    <source>
        <dbReference type="PROSITE" id="PS51898"/>
    </source>
</evidence>
<dbReference type="PROSITE" id="PS51900">
    <property type="entry name" value="CB"/>
    <property type="match status" value="1"/>
</dbReference>
<evidence type="ECO:0000313" key="9">
    <source>
        <dbReference type="Proteomes" id="UP000037530"/>
    </source>
</evidence>
<keyword evidence="2" id="KW-0229">DNA integration</keyword>
<dbReference type="Gene3D" id="1.10.443.10">
    <property type="entry name" value="Intergrase catalytic core"/>
    <property type="match status" value="1"/>
</dbReference>
<keyword evidence="3 5" id="KW-0238">DNA-binding</keyword>
<keyword evidence="1" id="KW-0159">Chromosome partition</keyword>
<dbReference type="InterPro" id="IPR010998">
    <property type="entry name" value="Integrase_recombinase_N"/>
</dbReference>
<evidence type="ECO:0000256" key="4">
    <source>
        <dbReference type="ARBA" id="ARBA00023172"/>
    </source>
</evidence>
<evidence type="ECO:0000313" key="8">
    <source>
        <dbReference type="EMBL" id="KOO05790.1"/>
    </source>
</evidence>
<evidence type="ECO:0000259" key="7">
    <source>
        <dbReference type="PROSITE" id="PS51900"/>
    </source>
</evidence>
<dbReference type="Pfam" id="PF00589">
    <property type="entry name" value="Phage_integrase"/>
    <property type="match status" value="1"/>
</dbReference>
<keyword evidence="9" id="KW-1185">Reference proteome</keyword>
<comment type="caution">
    <text evidence="8">The sequence shown here is derived from an EMBL/GenBank/DDBJ whole genome shotgun (WGS) entry which is preliminary data.</text>
</comment>
<dbReference type="PATRIC" id="fig|171383.3.peg.4184"/>
<name>A0A0M0HUP4_9VIBR</name>
<evidence type="ECO:0000256" key="2">
    <source>
        <dbReference type="ARBA" id="ARBA00022908"/>
    </source>
</evidence>
<protein>
    <recommendedName>
        <fullName evidence="10">Tyr recombinase domain-containing protein</fullName>
    </recommendedName>
</protein>
<dbReference type="InterPro" id="IPR044068">
    <property type="entry name" value="CB"/>
</dbReference>
<dbReference type="STRING" id="171383.AKJ31_20475"/>
<keyword evidence="4" id="KW-0233">DNA recombination</keyword>
<feature type="domain" description="Tyr recombinase" evidence="6">
    <location>
        <begin position="159"/>
        <end position="353"/>
    </location>
</feature>
<proteinExistence type="predicted"/>
<dbReference type="EMBL" id="LHPI01000027">
    <property type="protein sequence ID" value="KOO05790.1"/>
    <property type="molecule type" value="Genomic_DNA"/>
</dbReference>
<dbReference type="GO" id="GO:0003677">
    <property type="term" value="F:DNA binding"/>
    <property type="evidence" value="ECO:0007669"/>
    <property type="project" value="UniProtKB-UniRule"/>
</dbReference>
<evidence type="ECO:0008006" key="10">
    <source>
        <dbReference type="Google" id="ProtNLM"/>
    </source>
</evidence>
<dbReference type="InterPro" id="IPR050090">
    <property type="entry name" value="Tyrosine_recombinase_XerCD"/>
</dbReference>
<dbReference type="InterPro" id="IPR011010">
    <property type="entry name" value="DNA_brk_join_enz"/>
</dbReference>
<accession>A0A0M0HUP4</accession>
<dbReference type="AlphaFoldDB" id="A0A0M0HUP4"/>
<gene>
    <name evidence="8" type="ORF">AKJ31_20475</name>
</gene>
<dbReference type="InterPro" id="IPR013762">
    <property type="entry name" value="Integrase-like_cat_sf"/>
</dbReference>
<dbReference type="OrthoDB" id="5914130at2"/>
<organism evidence="8 9">
    <name type="scientific">Vibrio hepatarius</name>
    <dbReference type="NCBI Taxonomy" id="171383"/>
    <lineage>
        <taxon>Bacteria</taxon>
        <taxon>Pseudomonadati</taxon>
        <taxon>Pseudomonadota</taxon>
        <taxon>Gammaproteobacteria</taxon>
        <taxon>Vibrionales</taxon>
        <taxon>Vibrionaceae</taxon>
        <taxon>Vibrio</taxon>
        <taxon>Vibrio oreintalis group</taxon>
    </lineage>
</organism>
<dbReference type="InterPro" id="IPR002104">
    <property type="entry name" value="Integrase_catalytic"/>
</dbReference>
<evidence type="ECO:0000256" key="1">
    <source>
        <dbReference type="ARBA" id="ARBA00022829"/>
    </source>
</evidence>
<dbReference type="RefSeq" id="WP_053410891.1">
    <property type="nucleotide sequence ID" value="NZ_LHPI01000027.1"/>
</dbReference>
<dbReference type="SUPFAM" id="SSF47823">
    <property type="entry name" value="lambda integrase-like, N-terminal domain"/>
    <property type="match status" value="1"/>
</dbReference>
<dbReference type="Gene3D" id="1.10.150.130">
    <property type="match status" value="1"/>
</dbReference>
<dbReference type="GO" id="GO:0007059">
    <property type="term" value="P:chromosome segregation"/>
    <property type="evidence" value="ECO:0007669"/>
    <property type="project" value="UniProtKB-KW"/>
</dbReference>
<dbReference type="CDD" id="cd00799">
    <property type="entry name" value="INT_Cre_C"/>
    <property type="match status" value="1"/>
</dbReference>
<dbReference type="GO" id="GO:0006310">
    <property type="term" value="P:DNA recombination"/>
    <property type="evidence" value="ECO:0007669"/>
    <property type="project" value="UniProtKB-KW"/>
</dbReference>
<reference evidence="9" key="1">
    <citation type="submission" date="2015-08" db="EMBL/GenBank/DDBJ databases">
        <title>Vibrio galatheae sp. nov., a novel member of the Vibrionaceae family isolated from the Solomon Islands.</title>
        <authorList>
            <person name="Giubergia S."/>
            <person name="Machado H."/>
            <person name="Mateiu R.V."/>
            <person name="Gram L."/>
        </authorList>
    </citation>
    <scope>NUCLEOTIDE SEQUENCE [LARGE SCALE GENOMIC DNA]</scope>
    <source>
        <strain evidence="9">DSM 19134</strain>
    </source>
</reference>
<evidence type="ECO:0000256" key="5">
    <source>
        <dbReference type="PROSITE-ProRule" id="PRU01248"/>
    </source>
</evidence>
<sequence length="357" mass="40115">MTNKQIVEYEKPYLDPLVHTGLSTQAEIASDLSDDAKRLLQKSFSKSTLDAYISDGRVFCAWCEVQGINPGSASTAEIINFLTDQTVGKLNRWVWTDKSARLGYLTSGAPLAYSTIYRRLNGVKFALKRYYGRSFNETELQYLSDIMKGVAAELGTEKRKVKGIYTDDLRLIFSQMDLTDQVDLRDRAILMLLYAGAFRRSEIVQLQYANVKLFPGKGLKIKLDKVKRKQNGMVKIILAGSKGEMCPVSFLSDYLMAAEIKDGFIFRRANRNRKMLSIPLTGDAINKMVKERCEQAGLIGLYGGHSGRRGFVESAVTAGKTMNKVMQMTGHKSVQTLQEYFDDNEAWDDANASFGLY</sequence>
<dbReference type="PANTHER" id="PTHR30349">
    <property type="entry name" value="PHAGE INTEGRASE-RELATED"/>
    <property type="match status" value="1"/>
</dbReference>
<feature type="domain" description="Core-binding (CB)" evidence="7">
    <location>
        <begin position="30"/>
        <end position="131"/>
    </location>
</feature>
<dbReference type="SUPFAM" id="SSF56349">
    <property type="entry name" value="DNA breaking-rejoining enzymes"/>
    <property type="match status" value="1"/>
</dbReference>
<dbReference type="Proteomes" id="UP000037530">
    <property type="component" value="Unassembled WGS sequence"/>
</dbReference>
<dbReference type="PROSITE" id="PS51898">
    <property type="entry name" value="TYR_RECOMBINASE"/>
    <property type="match status" value="1"/>
</dbReference>
<dbReference type="PANTHER" id="PTHR30349:SF81">
    <property type="entry name" value="TYROSINE RECOMBINASE XERC"/>
    <property type="match status" value="1"/>
</dbReference>
<evidence type="ECO:0000256" key="3">
    <source>
        <dbReference type="ARBA" id="ARBA00023125"/>
    </source>
</evidence>
<dbReference type="GO" id="GO:0015074">
    <property type="term" value="P:DNA integration"/>
    <property type="evidence" value="ECO:0007669"/>
    <property type="project" value="UniProtKB-KW"/>
</dbReference>